<dbReference type="SUPFAM" id="SSF53067">
    <property type="entry name" value="Actin-like ATPase domain"/>
    <property type="match status" value="2"/>
</dbReference>
<feature type="domain" description="RTG2 C-terminal" evidence="3">
    <location>
        <begin position="424"/>
        <end position="626"/>
    </location>
</feature>
<name>A0A167F8W2_9ASCO</name>
<dbReference type="Gene3D" id="1.10.3210.10">
    <property type="entry name" value="Hypothetical protein af1432"/>
    <property type="match status" value="1"/>
</dbReference>
<dbReference type="PANTHER" id="PTHR30005:SF0">
    <property type="entry name" value="RETROGRADE REGULATION PROTEIN 2"/>
    <property type="match status" value="1"/>
</dbReference>
<dbReference type="InterPro" id="IPR057512">
    <property type="entry name" value="RTG2_C"/>
</dbReference>
<dbReference type="InterPro" id="IPR043129">
    <property type="entry name" value="ATPase_NBD"/>
</dbReference>
<dbReference type="GO" id="GO:0051219">
    <property type="term" value="F:phosphoprotein binding"/>
    <property type="evidence" value="ECO:0007669"/>
    <property type="project" value="EnsemblFungi"/>
</dbReference>
<accession>A0A167F8W2</accession>
<dbReference type="GO" id="GO:0000791">
    <property type="term" value="C:euchromatin"/>
    <property type="evidence" value="ECO:0007669"/>
    <property type="project" value="EnsemblFungi"/>
</dbReference>
<evidence type="ECO:0000256" key="1">
    <source>
        <dbReference type="SAM" id="MobiDB-lite"/>
    </source>
</evidence>
<dbReference type="GO" id="GO:0035753">
    <property type="term" value="P:maintenance of DNA trinucleotide repeats"/>
    <property type="evidence" value="ECO:0007669"/>
    <property type="project" value="EnsemblFungi"/>
</dbReference>
<feature type="compositionally biased region" description="Polar residues" evidence="1">
    <location>
        <begin position="1"/>
        <end position="11"/>
    </location>
</feature>
<dbReference type="KEGG" id="slb:AWJ20_2591"/>
<evidence type="ECO:0000313" key="4">
    <source>
        <dbReference type="EMBL" id="ANB14972.1"/>
    </source>
</evidence>
<dbReference type="GeneID" id="30034519"/>
<feature type="compositionally biased region" description="Polar residues" evidence="1">
    <location>
        <begin position="35"/>
        <end position="44"/>
    </location>
</feature>
<feature type="region of interest" description="Disordered" evidence="1">
    <location>
        <begin position="92"/>
        <end position="112"/>
    </location>
</feature>
<gene>
    <name evidence="4" type="primary">RTG2</name>
    <name evidence="4" type="ORF">AWJ20_2591</name>
</gene>
<feature type="compositionally biased region" description="Basic and acidic residues" evidence="1">
    <location>
        <begin position="20"/>
        <end position="29"/>
    </location>
</feature>
<protein>
    <submittedName>
        <fullName evidence="4">Rtg2p</fullName>
    </submittedName>
</protein>
<dbReference type="EMBL" id="CP014503">
    <property type="protein sequence ID" value="ANB14972.1"/>
    <property type="molecule type" value="Genomic_DNA"/>
</dbReference>
<dbReference type="Proteomes" id="UP000189580">
    <property type="component" value="Chromosome b"/>
</dbReference>
<dbReference type="RefSeq" id="XP_018737449.1">
    <property type="nucleotide sequence ID" value="XM_018879542.1"/>
</dbReference>
<dbReference type="GO" id="GO:0031930">
    <property type="term" value="P:mitochondria-nucleus signaling pathway"/>
    <property type="evidence" value="ECO:0007669"/>
    <property type="project" value="EnsemblFungi"/>
</dbReference>
<feature type="domain" description="Ppx/GppA phosphatase N-terminal" evidence="2">
    <location>
        <begin position="139"/>
        <end position="418"/>
    </location>
</feature>
<dbReference type="InterPro" id="IPR050273">
    <property type="entry name" value="GppA/Ppx_hydrolase"/>
</dbReference>
<evidence type="ECO:0000259" key="2">
    <source>
        <dbReference type="Pfam" id="PF02541"/>
    </source>
</evidence>
<sequence>MSHSLDSSGSGNLRLGSQRFETDSKEEVAKGSIGSGLNNTDTSPHSNLRAIVDIGSNGIRFSISSVDPARARVFPCVFQDRAAISLFDSLHSSPPSVLESNDEDPSEEPPSVDVTLAGASAAAAAAVDSFPTAASSSVKNNISPATILEVKNALIRFKKICHDFGVPDSDVRVIATEATREAPNSVQFRQELKDATGWEVLLLSKQEEGRTGAYGVASSFFEIHGLFMDIGGGSVQLSWISCKEGKFLMSDTPVSLPYGAAALTRRLQREPRESVRQEIAKNIASAVEHIAIPSHLTEAAKKTGGFKLYVCGGGFRGLGHLLLSTHHVQPYPLPIINGFSCTGIDIAKLVSLDSNDTTVATTSSGANKVFRVSERRANQLPAVALLVSQALEVLPAIRKVLFSQGGVREGALFHDLPSSIRSQDPLLVATSPYAPGLCHRYVEILQGGFTSTTPYVIRNRIAKALVNVSFIHSSYPKELQPNAGLNICITGVVSGTHGLSHEVRALLGLALCQRWGGELPDRRLKDALLSILSARKLAWWAIYTGHLMHVIGGVYPGGNVRDRIMSLRTENVTDKGFTLILNVVADDVRANAIMVRGRINGLEKKLKKLSKDLGSANSHKVNVIVNWV</sequence>
<evidence type="ECO:0000259" key="3">
    <source>
        <dbReference type="Pfam" id="PF23566"/>
    </source>
</evidence>
<dbReference type="Gene3D" id="3.30.420.150">
    <property type="entry name" value="Exopolyphosphatase. Domain 2"/>
    <property type="match status" value="1"/>
</dbReference>
<reference evidence="4 5" key="1">
    <citation type="submission" date="2016-02" db="EMBL/GenBank/DDBJ databases">
        <title>Complete genome sequence and transcriptome regulation of the pentose utilising yeast Sugiyamaella lignohabitans.</title>
        <authorList>
            <person name="Bellasio M."/>
            <person name="Peymann A."/>
            <person name="Valli M."/>
            <person name="Sipitzky M."/>
            <person name="Graf A."/>
            <person name="Sauer M."/>
            <person name="Marx H."/>
            <person name="Mattanovich D."/>
        </authorList>
    </citation>
    <scope>NUCLEOTIDE SEQUENCE [LARGE SCALE GENOMIC DNA]</scope>
    <source>
        <strain evidence="4 5">CBS 10342</strain>
    </source>
</reference>
<feature type="region of interest" description="Disordered" evidence="1">
    <location>
        <begin position="1"/>
        <end position="44"/>
    </location>
</feature>
<dbReference type="PANTHER" id="PTHR30005">
    <property type="entry name" value="EXOPOLYPHOSPHATASE"/>
    <property type="match status" value="1"/>
</dbReference>
<proteinExistence type="predicted"/>
<dbReference type="GO" id="GO:0045944">
    <property type="term" value="P:positive regulation of transcription by RNA polymerase II"/>
    <property type="evidence" value="ECO:0007669"/>
    <property type="project" value="EnsemblFungi"/>
</dbReference>
<organism evidence="4 5">
    <name type="scientific">Sugiyamaella lignohabitans</name>
    <dbReference type="NCBI Taxonomy" id="796027"/>
    <lineage>
        <taxon>Eukaryota</taxon>
        <taxon>Fungi</taxon>
        <taxon>Dikarya</taxon>
        <taxon>Ascomycota</taxon>
        <taxon>Saccharomycotina</taxon>
        <taxon>Dipodascomycetes</taxon>
        <taxon>Dipodascales</taxon>
        <taxon>Trichomonascaceae</taxon>
        <taxon>Sugiyamaella</taxon>
    </lineage>
</organism>
<dbReference type="Pfam" id="PF23566">
    <property type="entry name" value="RTG2_C"/>
    <property type="match status" value="1"/>
</dbReference>
<dbReference type="GO" id="GO:0005737">
    <property type="term" value="C:cytoplasm"/>
    <property type="evidence" value="ECO:0007669"/>
    <property type="project" value="EnsemblFungi"/>
</dbReference>
<dbReference type="AlphaFoldDB" id="A0A167F8W2"/>
<dbReference type="Pfam" id="PF02541">
    <property type="entry name" value="Ppx-GppA"/>
    <property type="match status" value="1"/>
</dbReference>
<keyword evidence="5" id="KW-1185">Reference proteome</keyword>
<dbReference type="OrthoDB" id="2014654at2759"/>
<dbReference type="GO" id="GO:0006606">
    <property type="term" value="P:protein import into nucleus"/>
    <property type="evidence" value="ECO:0007669"/>
    <property type="project" value="EnsemblFungi"/>
</dbReference>
<dbReference type="InterPro" id="IPR003695">
    <property type="entry name" value="Ppx_GppA_N"/>
</dbReference>
<dbReference type="Gene3D" id="3.30.420.40">
    <property type="match status" value="1"/>
</dbReference>
<evidence type="ECO:0000313" key="5">
    <source>
        <dbReference type="Proteomes" id="UP000189580"/>
    </source>
</evidence>